<name>A0ABY4PSK0_9ACTN</name>
<evidence type="ECO:0000256" key="9">
    <source>
        <dbReference type="ARBA" id="ARBA00022777"/>
    </source>
</evidence>
<comment type="similarity">
    <text evidence="2">Belongs to the aminoglycoside phosphotransferase family.</text>
</comment>
<evidence type="ECO:0000256" key="12">
    <source>
        <dbReference type="ARBA" id="ARBA00023277"/>
    </source>
</evidence>
<keyword evidence="11" id="KW-0320">Glycogen biosynthesis</keyword>
<comment type="pathway">
    <text evidence="1">Glycan biosynthesis; glycogen biosynthesis.</text>
</comment>
<accession>A0ABY4PSK0</accession>
<evidence type="ECO:0000256" key="10">
    <source>
        <dbReference type="ARBA" id="ARBA00022840"/>
    </source>
</evidence>
<comment type="subunit">
    <text evidence="3">Monomer.</text>
</comment>
<evidence type="ECO:0000313" key="17">
    <source>
        <dbReference type="Proteomes" id="UP000829992"/>
    </source>
</evidence>
<dbReference type="Pfam" id="PF18085">
    <property type="entry name" value="Mak_N_cap"/>
    <property type="match status" value="1"/>
</dbReference>
<gene>
    <name evidence="16" type="ORF">M4V62_14395</name>
</gene>
<keyword evidence="12" id="KW-0119">Carbohydrate metabolism</keyword>
<dbReference type="InterPro" id="IPR040999">
    <property type="entry name" value="Mak_N_cap"/>
</dbReference>
<evidence type="ECO:0000256" key="13">
    <source>
        <dbReference type="ARBA" id="ARBA00031251"/>
    </source>
</evidence>
<dbReference type="EC" id="2.7.1.175" evidence="4"/>
<keyword evidence="6" id="KW-0321">Glycogen metabolism</keyword>
<comment type="catalytic activity">
    <reaction evidence="14">
        <text>D-maltose + ATP = alpha-maltose 1-phosphate + ADP + H(+)</text>
        <dbReference type="Rhea" id="RHEA:31915"/>
        <dbReference type="ChEBI" id="CHEBI:15378"/>
        <dbReference type="ChEBI" id="CHEBI:17306"/>
        <dbReference type="ChEBI" id="CHEBI:30616"/>
        <dbReference type="ChEBI" id="CHEBI:63576"/>
        <dbReference type="ChEBI" id="CHEBI:456216"/>
        <dbReference type="EC" id="2.7.1.175"/>
    </reaction>
</comment>
<proteinExistence type="inferred from homology"/>
<dbReference type="InterPro" id="IPR011009">
    <property type="entry name" value="Kinase-like_dom_sf"/>
</dbReference>
<evidence type="ECO:0000256" key="11">
    <source>
        <dbReference type="ARBA" id="ARBA00023056"/>
    </source>
</evidence>
<evidence type="ECO:0000313" key="16">
    <source>
        <dbReference type="EMBL" id="UQT56189.1"/>
    </source>
</evidence>
<dbReference type="EMBL" id="CP097289">
    <property type="protein sequence ID" value="UQT56189.1"/>
    <property type="molecule type" value="Genomic_DNA"/>
</dbReference>
<keyword evidence="10" id="KW-0067">ATP-binding</keyword>
<protein>
    <recommendedName>
        <fullName evidence="5">Maltokinase</fullName>
        <ecNumber evidence="4">2.7.1.175</ecNumber>
    </recommendedName>
    <alternativeName>
        <fullName evidence="13">Maltose-1-phosphate synthase</fullName>
    </alternativeName>
</protein>
<evidence type="ECO:0000256" key="3">
    <source>
        <dbReference type="ARBA" id="ARBA00011245"/>
    </source>
</evidence>
<feature type="domain" description="Maltokinase N-terminal cap" evidence="15">
    <location>
        <begin position="26"/>
        <end position="127"/>
    </location>
</feature>
<reference evidence="16 17" key="1">
    <citation type="submission" date="2022-05" db="EMBL/GenBank/DDBJ databases">
        <authorList>
            <person name="Zhou X."/>
            <person name="Li K."/>
            <person name="Man Y."/>
        </authorList>
    </citation>
    <scope>NUCLEOTIDE SEQUENCE [LARGE SCALE GENOMIC DNA]</scope>
    <source>
        <strain evidence="16 17">MS405</strain>
    </source>
</reference>
<evidence type="ECO:0000256" key="8">
    <source>
        <dbReference type="ARBA" id="ARBA00022741"/>
    </source>
</evidence>
<dbReference type="SUPFAM" id="SSF56112">
    <property type="entry name" value="Protein kinase-like (PK-like)"/>
    <property type="match status" value="1"/>
</dbReference>
<evidence type="ECO:0000256" key="6">
    <source>
        <dbReference type="ARBA" id="ARBA00022600"/>
    </source>
</evidence>
<dbReference type="Gene3D" id="3.90.1200.10">
    <property type="match status" value="1"/>
</dbReference>
<organism evidence="16 17">
    <name type="scientific">Streptomyces durmitorensis</name>
    <dbReference type="NCBI Taxonomy" id="319947"/>
    <lineage>
        <taxon>Bacteria</taxon>
        <taxon>Bacillati</taxon>
        <taxon>Actinomycetota</taxon>
        <taxon>Actinomycetes</taxon>
        <taxon>Kitasatosporales</taxon>
        <taxon>Streptomycetaceae</taxon>
        <taxon>Streptomyces</taxon>
    </lineage>
</organism>
<evidence type="ECO:0000259" key="15">
    <source>
        <dbReference type="Pfam" id="PF18085"/>
    </source>
</evidence>
<evidence type="ECO:0000256" key="5">
    <source>
        <dbReference type="ARBA" id="ARBA00013882"/>
    </source>
</evidence>
<evidence type="ECO:0000256" key="14">
    <source>
        <dbReference type="ARBA" id="ARBA00049067"/>
    </source>
</evidence>
<sequence length="472" mass="51540">MSEAVTRPGITTDALLASLDPLLRAWLPRQRWFAGKGHPITDFTLVAATELLPPTSELGLLHLLVRVRQPQVPAQVTGGAAPALPADCYQLLLGVRRELPPRLAPALIGHVTRGPLAGFTVYEAMHDARMSAFLLEALRMQARVGKLRFERDPRKDIGDDLAPRVLAAEQSNSSLVYGDTFILKLFRRIVPGVNPDLELPLMLAREGCAQVPAPAAWLLADVADDLNVLGVLQPYLKGTADGWEMALRELAAGRDFSGEARALGRATADVHLALARALPTVTLGRAQMELIAEGMAERLDAAAKAVPALQPYAAALRTTFEALADLGRGEARWTAQRIHGDLHLGQCLRSPAGEWSLIDFEGEPSRALSERRMPQPPVRDVAGMLRSFDYAARSREPWATDWAGDCRAAYCTGYAEVSGRDPRMDPVLLRAYETDKAVYEVLYEARHRPDWLPVPLAAIKRLATNGPATEPH</sequence>
<keyword evidence="8" id="KW-0547">Nucleotide-binding</keyword>
<evidence type="ECO:0000256" key="2">
    <source>
        <dbReference type="ARBA" id="ARBA00006219"/>
    </source>
</evidence>
<evidence type="ECO:0000256" key="4">
    <source>
        <dbReference type="ARBA" id="ARBA00011962"/>
    </source>
</evidence>
<dbReference type="RefSeq" id="WP_249587656.1">
    <property type="nucleotide sequence ID" value="NZ_BAAAQL010000029.1"/>
</dbReference>
<keyword evidence="17" id="KW-1185">Reference proteome</keyword>
<keyword evidence="9" id="KW-0418">Kinase</keyword>
<evidence type="ECO:0000256" key="1">
    <source>
        <dbReference type="ARBA" id="ARBA00004964"/>
    </source>
</evidence>
<keyword evidence="7" id="KW-0808">Transferase</keyword>
<dbReference type="Proteomes" id="UP000829992">
    <property type="component" value="Chromosome"/>
</dbReference>
<evidence type="ECO:0000256" key="7">
    <source>
        <dbReference type="ARBA" id="ARBA00022679"/>
    </source>
</evidence>